<evidence type="ECO:0000259" key="9">
    <source>
        <dbReference type="SMART" id="SM00872"/>
    </source>
</evidence>
<comment type="caution">
    <text evidence="10">The sequence shown here is derived from an EMBL/GenBank/DDBJ whole genome shotgun (WGS) entry which is preliminary data.</text>
</comment>
<evidence type="ECO:0000313" key="10">
    <source>
        <dbReference type="EMBL" id="CAF4090098.1"/>
    </source>
</evidence>
<keyword evidence="3 7" id="KW-0378">Hydrolase</keyword>
<dbReference type="GO" id="GO:0005764">
    <property type="term" value="C:lysosome"/>
    <property type="evidence" value="ECO:0007669"/>
    <property type="project" value="TreeGrafter"/>
</dbReference>
<comment type="cofactor">
    <cofactor evidence="7">
        <name>Zn(2+)</name>
        <dbReference type="ChEBI" id="CHEBI:29105"/>
    </cofactor>
    <text evidence="7">Binds 1 zinc ion per subunit.</text>
</comment>
<evidence type="ECO:0000256" key="7">
    <source>
        <dbReference type="RuleBase" id="RU361199"/>
    </source>
</evidence>
<reference evidence="10" key="1">
    <citation type="submission" date="2021-02" db="EMBL/GenBank/DDBJ databases">
        <authorList>
            <person name="Nowell W R."/>
        </authorList>
    </citation>
    <scope>NUCLEOTIDE SEQUENCE</scope>
</reference>
<dbReference type="EC" id="3.2.1.-" evidence="7"/>
<dbReference type="InterPro" id="IPR011330">
    <property type="entry name" value="Glyco_hydro/deAcase_b/a-brl"/>
</dbReference>
<dbReference type="SUPFAM" id="SSF88688">
    <property type="entry name" value="Families 57/38 glycoside transferase middle domain"/>
    <property type="match status" value="1"/>
</dbReference>
<dbReference type="Proteomes" id="UP000663881">
    <property type="component" value="Unassembled WGS sequence"/>
</dbReference>
<keyword evidence="8" id="KW-0812">Transmembrane</keyword>
<dbReference type="FunFam" id="1.20.1270.50:FF:000002">
    <property type="entry name" value="Alpha-mannosidase"/>
    <property type="match status" value="1"/>
</dbReference>
<dbReference type="Gene3D" id="2.70.98.30">
    <property type="entry name" value="Golgi alpha-mannosidase II, domain 4"/>
    <property type="match status" value="1"/>
</dbReference>
<dbReference type="Gene3D" id="1.20.1270.50">
    <property type="entry name" value="Glycoside hydrolase family 38, central domain"/>
    <property type="match status" value="1"/>
</dbReference>
<keyword evidence="4 7" id="KW-0862">Zinc</keyword>
<feature type="non-terminal residue" evidence="10">
    <location>
        <position position="1"/>
    </location>
</feature>
<feature type="domain" description="Glycoside hydrolase family 38 central" evidence="9">
    <location>
        <begin position="426"/>
        <end position="499"/>
    </location>
</feature>
<organism evidence="10 11">
    <name type="scientific">Adineta steineri</name>
    <dbReference type="NCBI Taxonomy" id="433720"/>
    <lineage>
        <taxon>Eukaryota</taxon>
        <taxon>Metazoa</taxon>
        <taxon>Spiralia</taxon>
        <taxon>Gnathifera</taxon>
        <taxon>Rotifera</taxon>
        <taxon>Eurotatoria</taxon>
        <taxon>Bdelloidea</taxon>
        <taxon>Adinetida</taxon>
        <taxon>Adinetidae</taxon>
        <taxon>Adineta</taxon>
    </lineage>
</organism>
<dbReference type="InterPro" id="IPR000602">
    <property type="entry name" value="Glyco_hydro_38_N"/>
</dbReference>
<accession>A0A819V0S0</accession>
<gene>
    <name evidence="10" type="ORF">OKA104_LOCUS35088</name>
</gene>
<protein>
    <recommendedName>
        <fullName evidence="7">Alpha-mannosidase</fullName>
        <ecNumber evidence="7">3.2.1.-</ecNumber>
    </recommendedName>
</protein>
<keyword evidence="2 7" id="KW-0479">Metal-binding</keyword>
<dbReference type="Pfam" id="PF07748">
    <property type="entry name" value="Glyco_hydro_38C"/>
    <property type="match status" value="1"/>
</dbReference>
<dbReference type="AlphaFoldDB" id="A0A819V0S0"/>
<evidence type="ECO:0000256" key="1">
    <source>
        <dbReference type="ARBA" id="ARBA00009792"/>
    </source>
</evidence>
<dbReference type="SUPFAM" id="SSF74650">
    <property type="entry name" value="Galactose mutarotase-like"/>
    <property type="match status" value="1"/>
</dbReference>
<sequence length="985" mass="113028">MHFIRRLLIRSTRTTKYRLQIAILIIAVSSFGLLISTPNHENNTHVEKQVFVSEKIKTVEDVPVVETTPSEPTNCAYRNCPKLNEDVINVHVICHTHLDPGWLNSVDGYFFGVNHDRGASNGGRPYRHTMPSVLTIFNNVMGALLENSQRRFVMVEMSFIWRWWKRLDEDYKNIIRKLMNEGRIDIAGGSWTSNDEAVSHYAAMIDQCTLGFRFIKDELRTCSQPAVAWQLDLFGHGREINSLFAHMGYDAILFGRLDYQEKEQRTNEKTLQMVWKVDENAPESKQWLFTGILPNLYHPPETLGLKSDVVGSLLRPSDVETMQESASIYSRRLLEELEKQQLKYESKNIAVIYGGDFEYEDATQYFQNIDAMITTINNITNKAGDKSRYHVHYSTPTCFLHALSKEKRSWPVREGDFMSYAHRAHAFWTGFYTSRPGIKFYERSLGALYQSVRQLSIYANHVDFNGLFKLGEVMGLLQHHDTITGTSPMINIADALQRMHQVEKIGENLTLVLYQHILTQSSAINLSQPLVFCQLNESYCKPLATMDKFSAIIYNPSSISNQLWLRIPVDQNQTIHLDIDTVKKLSIDAQEIATIDLSPMILSIPIAEQCNQLQELIVRVNIPPLSFQVLPFTTLKQSQKVEAISFSNLSCSIENQNYIVTVDEQGSIISIKLKSIDKNIDFNQNFAYYTSSSGNKISHQSSGLYVFRPVGTDPPKQVNIKQFYCSKRKGYEEIIQVYSRYVHQTIRLLDNSPYIEFEWTVGRLHRNVELVTSYESKDLQNNGIFYTDSSGRSLMKRIRDRRDGYNFTQSEPSAGNYYPLVTGILMKDAKEDLQMSIVTDRAQGGGSVYDGQIEIMIHRRVLTDDVLGVSEPLNEMGIDRRGLVIRGRHLLALTKIEDGIKFFREHALKSVWKPIIAFRNDANNEPLNYKPWSLLKSELPPQINILTIEPLTQENNILTILFRVEHFYEPNEHSTLSKTVSIQID</sequence>
<dbReference type="SUPFAM" id="SSF88713">
    <property type="entry name" value="Glycoside hydrolase/deacetylase"/>
    <property type="match status" value="1"/>
</dbReference>
<evidence type="ECO:0000256" key="2">
    <source>
        <dbReference type="ARBA" id="ARBA00022723"/>
    </source>
</evidence>
<dbReference type="Pfam" id="PF01074">
    <property type="entry name" value="Glyco_hydro_38N"/>
    <property type="match status" value="1"/>
</dbReference>
<evidence type="ECO:0000256" key="3">
    <source>
        <dbReference type="ARBA" id="ARBA00022801"/>
    </source>
</evidence>
<dbReference type="InterPro" id="IPR013780">
    <property type="entry name" value="Glyco_hydro_b"/>
</dbReference>
<dbReference type="InterPro" id="IPR015341">
    <property type="entry name" value="Glyco_hydro_38_cen"/>
</dbReference>
<keyword evidence="6 7" id="KW-0326">Glycosidase</keyword>
<feature type="transmembrane region" description="Helical" evidence="8">
    <location>
        <begin position="21"/>
        <end position="38"/>
    </location>
</feature>
<dbReference type="GO" id="GO:0046872">
    <property type="term" value="F:metal ion binding"/>
    <property type="evidence" value="ECO:0007669"/>
    <property type="project" value="UniProtKB-KW"/>
</dbReference>
<dbReference type="InterPro" id="IPR027291">
    <property type="entry name" value="Glyco_hydro_38_N_sf"/>
</dbReference>
<keyword evidence="8" id="KW-0472">Membrane</keyword>
<dbReference type="InterPro" id="IPR011682">
    <property type="entry name" value="Glyco_hydro_38_C"/>
</dbReference>
<dbReference type="PANTHER" id="PTHR11607">
    <property type="entry name" value="ALPHA-MANNOSIDASE"/>
    <property type="match status" value="1"/>
</dbReference>
<evidence type="ECO:0000256" key="5">
    <source>
        <dbReference type="ARBA" id="ARBA00023157"/>
    </source>
</evidence>
<dbReference type="SMART" id="SM00872">
    <property type="entry name" value="Alpha-mann_mid"/>
    <property type="match status" value="1"/>
</dbReference>
<dbReference type="InterPro" id="IPR037094">
    <property type="entry name" value="Glyco_hydro_38_cen_sf"/>
</dbReference>
<dbReference type="InterPro" id="IPR011013">
    <property type="entry name" value="Gal_mutarotase_sf_dom"/>
</dbReference>
<dbReference type="Pfam" id="PF09261">
    <property type="entry name" value="Alpha-mann_mid"/>
    <property type="match status" value="1"/>
</dbReference>
<evidence type="ECO:0000256" key="6">
    <source>
        <dbReference type="ARBA" id="ARBA00023295"/>
    </source>
</evidence>
<evidence type="ECO:0000256" key="4">
    <source>
        <dbReference type="ARBA" id="ARBA00022833"/>
    </source>
</evidence>
<name>A0A819V0S0_9BILA</name>
<dbReference type="InterPro" id="IPR028995">
    <property type="entry name" value="Glyco_hydro_57/38_cen_sf"/>
</dbReference>
<dbReference type="GO" id="GO:0004559">
    <property type="term" value="F:alpha-mannosidase activity"/>
    <property type="evidence" value="ECO:0007669"/>
    <property type="project" value="InterPro"/>
</dbReference>
<dbReference type="Gene3D" id="2.60.40.1180">
    <property type="entry name" value="Golgi alpha-mannosidase II"/>
    <property type="match status" value="1"/>
</dbReference>
<dbReference type="Gene3D" id="2.60.40.1360">
    <property type="match status" value="1"/>
</dbReference>
<dbReference type="PANTHER" id="PTHR11607:SF3">
    <property type="entry name" value="LYSOSOMAL ALPHA-MANNOSIDASE"/>
    <property type="match status" value="1"/>
</dbReference>
<dbReference type="Gene3D" id="3.20.110.10">
    <property type="entry name" value="Glycoside hydrolase 38, N terminal domain"/>
    <property type="match status" value="1"/>
</dbReference>
<dbReference type="GO" id="GO:0030246">
    <property type="term" value="F:carbohydrate binding"/>
    <property type="evidence" value="ECO:0007669"/>
    <property type="project" value="InterPro"/>
</dbReference>
<dbReference type="EMBL" id="CAJOAY010004964">
    <property type="protein sequence ID" value="CAF4090098.1"/>
    <property type="molecule type" value="Genomic_DNA"/>
</dbReference>
<proteinExistence type="inferred from homology"/>
<evidence type="ECO:0000256" key="8">
    <source>
        <dbReference type="SAM" id="Phobius"/>
    </source>
</evidence>
<keyword evidence="5" id="KW-1015">Disulfide bond</keyword>
<evidence type="ECO:0000313" key="11">
    <source>
        <dbReference type="Proteomes" id="UP000663881"/>
    </source>
</evidence>
<comment type="similarity">
    <text evidence="1 7">Belongs to the glycosyl hydrolase 38 family.</text>
</comment>
<keyword evidence="8" id="KW-1133">Transmembrane helix</keyword>
<dbReference type="InterPro" id="IPR050843">
    <property type="entry name" value="Glycosyl_Hydrlase_38"/>
</dbReference>
<dbReference type="GO" id="GO:0006013">
    <property type="term" value="P:mannose metabolic process"/>
    <property type="evidence" value="ECO:0007669"/>
    <property type="project" value="InterPro"/>
</dbReference>